<protein>
    <recommendedName>
        <fullName evidence="3">CopG family transcriptional regulator</fullName>
    </recommendedName>
</protein>
<gene>
    <name evidence="1" type="ORF">D1B17_03930</name>
</gene>
<evidence type="ECO:0000313" key="2">
    <source>
        <dbReference type="Proteomes" id="UP000267208"/>
    </source>
</evidence>
<evidence type="ECO:0000313" key="1">
    <source>
        <dbReference type="EMBL" id="AYE37826.1"/>
    </source>
</evidence>
<evidence type="ECO:0008006" key="3">
    <source>
        <dbReference type="Google" id="ProtNLM"/>
    </source>
</evidence>
<dbReference type="InterPro" id="IPR046257">
    <property type="entry name" value="DUF6290"/>
</dbReference>
<accession>A0A386PPX9</accession>
<dbReference type="KEGG" id="lzh:D1B17_03930"/>
<sequence>MTTKTKSLRISSDLNNAINDYLKVTGESFNSFAESAMADKMENLLDLKDYKEAIKSDDGTHFTIDEVAKELNIDL</sequence>
<organism evidence="1 2">
    <name type="scientific">Companilactobacillus zhachilii</name>
    <dbReference type="NCBI Taxonomy" id="2304606"/>
    <lineage>
        <taxon>Bacteria</taxon>
        <taxon>Bacillati</taxon>
        <taxon>Bacillota</taxon>
        <taxon>Bacilli</taxon>
        <taxon>Lactobacillales</taxon>
        <taxon>Lactobacillaceae</taxon>
        <taxon>Companilactobacillus</taxon>
    </lineage>
</organism>
<proteinExistence type="predicted"/>
<dbReference type="Pfam" id="PF19807">
    <property type="entry name" value="DUF6290"/>
    <property type="match status" value="1"/>
</dbReference>
<dbReference type="EMBL" id="CP031933">
    <property type="protein sequence ID" value="AYE37826.1"/>
    <property type="molecule type" value="Genomic_DNA"/>
</dbReference>
<dbReference type="Proteomes" id="UP000267208">
    <property type="component" value="Chromosome"/>
</dbReference>
<dbReference type="OrthoDB" id="2306481at2"/>
<keyword evidence="2" id="KW-1185">Reference proteome</keyword>
<reference evidence="2" key="1">
    <citation type="submission" date="2018-08" db="EMBL/GenBank/DDBJ databases">
        <title>Genome of Lactobacillus sp. HBUAS52074.</title>
        <authorList>
            <person name="Guo Z."/>
            <person name="Zhang Z.D."/>
        </authorList>
    </citation>
    <scope>NUCLEOTIDE SEQUENCE [LARGE SCALE GENOMIC DNA]</scope>
    <source>
        <strain evidence="2">HBUAS52074</strain>
    </source>
</reference>
<dbReference type="AlphaFoldDB" id="A0A386PPX9"/>
<name>A0A386PPX9_9LACO</name>
<dbReference type="RefSeq" id="WP_120142074.1">
    <property type="nucleotide sequence ID" value="NZ_CP031933.2"/>
</dbReference>